<sequence length="270" mass="30788">MSKVGEDAAEKGGNITPALNSLKDIILSMSSNIKKTDDILTVDVACIKERLQQMQEYRANVDKMQEISNSGGEDYRKSIIGKMNFENNRIVQLTEEKGALKLLIRDYEKTLEIVMRKHRQIINKIADLPKEQCMLDDMECKMNEKCREVKGNLLFASVCTKVLDEIDSFEDSTKGKDSKIAQLEIENKIMRQMLNIKNAELDDSDETFGRHYESLLVSDKDDSTSFHWSDSKNDSIEKGIEDRLISSMEVRRNLEKAVLDSMPPPPTSNK</sequence>
<dbReference type="WBParaSite" id="RSKR_0001107100.1">
    <property type="protein sequence ID" value="RSKR_0001107100.1"/>
    <property type="gene ID" value="RSKR_0001107100"/>
</dbReference>
<evidence type="ECO:0000313" key="2">
    <source>
        <dbReference type="WBParaSite" id="RSKR_0001107100.1"/>
    </source>
</evidence>
<accession>A0AC35UG76</accession>
<reference evidence="2" key="1">
    <citation type="submission" date="2016-11" db="UniProtKB">
        <authorList>
            <consortium name="WormBaseParasite"/>
        </authorList>
    </citation>
    <scope>IDENTIFICATION</scope>
    <source>
        <strain evidence="2">KR3021</strain>
    </source>
</reference>
<name>A0AC35UG76_9BILA</name>
<protein>
    <submittedName>
        <fullName evidence="2">FGFR1 oncogene partner 2 homolog</fullName>
    </submittedName>
</protein>
<dbReference type="Proteomes" id="UP000095286">
    <property type="component" value="Unplaced"/>
</dbReference>
<evidence type="ECO:0000313" key="1">
    <source>
        <dbReference type="Proteomes" id="UP000095286"/>
    </source>
</evidence>
<organism evidence="1 2">
    <name type="scientific">Rhabditophanes sp. KR3021</name>
    <dbReference type="NCBI Taxonomy" id="114890"/>
    <lineage>
        <taxon>Eukaryota</taxon>
        <taxon>Metazoa</taxon>
        <taxon>Ecdysozoa</taxon>
        <taxon>Nematoda</taxon>
        <taxon>Chromadorea</taxon>
        <taxon>Rhabditida</taxon>
        <taxon>Tylenchina</taxon>
        <taxon>Panagrolaimomorpha</taxon>
        <taxon>Strongyloidoidea</taxon>
        <taxon>Alloionematidae</taxon>
        <taxon>Rhabditophanes</taxon>
    </lineage>
</organism>
<proteinExistence type="predicted"/>